<dbReference type="EMBL" id="JABWDU010000002">
    <property type="protein sequence ID" value="NVD38644.1"/>
    <property type="molecule type" value="Genomic_DNA"/>
</dbReference>
<dbReference type="AlphaFoldDB" id="A0A7Y6Q406"/>
<feature type="region of interest" description="Disordered" evidence="1">
    <location>
        <begin position="57"/>
        <end position="80"/>
    </location>
</feature>
<evidence type="ECO:0000313" key="3">
    <source>
        <dbReference type="Proteomes" id="UP000520198"/>
    </source>
</evidence>
<comment type="caution">
    <text evidence="2">The sequence shown here is derived from an EMBL/GenBank/DDBJ whole genome shotgun (WGS) entry which is preliminary data.</text>
</comment>
<gene>
    <name evidence="2" type="ORF">HT585_07260</name>
</gene>
<sequence length="80" mass="8666">MADLIKELVSGVVDSALKEILKKTGVKRTATKRTKRRTRKAATGGILGDILEAAIGKPAKKQVSRPRTASARSKTRRRPA</sequence>
<evidence type="ECO:0000313" key="2">
    <source>
        <dbReference type="EMBL" id="NVD38644.1"/>
    </source>
</evidence>
<dbReference type="RefSeq" id="WP_176352291.1">
    <property type="nucleotide sequence ID" value="NZ_JABWDU010000002.1"/>
</dbReference>
<name>A0A7Y6Q406_9HYPH</name>
<reference evidence="2 3" key="1">
    <citation type="submission" date="2020-06" db="EMBL/GenBank/DDBJ databases">
        <authorList>
            <person name="Grouzdev D.S."/>
        </authorList>
    </citation>
    <scope>NUCLEOTIDE SEQUENCE [LARGE SCALE GENOMIC DNA]</scope>
    <source>
        <strain evidence="2 3">HO-A22</strain>
    </source>
</reference>
<accession>A0A7Y6Q406</accession>
<proteinExistence type="predicted"/>
<keyword evidence="3" id="KW-1185">Reference proteome</keyword>
<protein>
    <submittedName>
        <fullName evidence="2">Uncharacterized protein</fullName>
    </submittedName>
</protein>
<organism evidence="2 3">
    <name type="scientific">Ensifer oleiphilus</name>
    <dbReference type="NCBI Taxonomy" id="2742698"/>
    <lineage>
        <taxon>Bacteria</taxon>
        <taxon>Pseudomonadati</taxon>
        <taxon>Pseudomonadota</taxon>
        <taxon>Alphaproteobacteria</taxon>
        <taxon>Hyphomicrobiales</taxon>
        <taxon>Rhizobiaceae</taxon>
        <taxon>Sinorhizobium/Ensifer group</taxon>
        <taxon>Ensifer</taxon>
    </lineage>
</organism>
<evidence type="ECO:0000256" key="1">
    <source>
        <dbReference type="SAM" id="MobiDB-lite"/>
    </source>
</evidence>
<dbReference type="Proteomes" id="UP000520198">
    <property type="component" value="Unassembled WGS sequence"/>
</dbReference>